<dbReference type="InterPro" id="IPR034288">
    <property type="entry name" value="CuRO_1_LCC"/>
</dbReference>
<dbReference type="InterPro" id="IPR034285">
    <property type="entry name" value="CuRO_2_LCC"/>
</dbReference>
<dbReference type="InterPro" id="IPR034289">
    <property type="entry name" value="CuRO_3_LCC"/>
</dbReference>
<dbReference type="Pfam" id="PF07732">
    <property type="entry name" value="Cu-oxidase_3"/>
    <property type="match status" value="1"/>
</dbReference>
<dbReference type="KEGG" id="pda:103715505"/>
<dbReference type="FunFam" id="2.60.40.420:FF:000049">
    <property type="entry name" value="Laccase"/>
    <property type="match status" value="1"/>
</dbReference>
<keyword evidence="7 13" id="KW-0964">Secreted</keyword>
<keyword evidence="12 13" id="KW-0439">Lignin degradation</keyword>
<dbReference type="EC" id="1.10.3.2" evidence="5 13"/>
<dbReference type="InterPro" id="IPR008972">
    <property type="entry name" value="Cupredoxin"/>
</dbReference>
<protein>
    <recommendedName>
        <fullName evidence="5 13">Laccase</fullName>
        <ecNumber evidence="5 13">1.10.3.2</ecNumber>
    </recommendedName>
    <alternativeName>
        <fullName evidence="13">Benzenediol:oxygen oxidoreductase</fullName>
    </alternativeName>
    <alternativeName>
        <fullName evidence="13">Diphenol oxidase</fullName>
    </alternativeName>
    <alternativeName>
        <fullName evidence="13">Urishiol oxidase</fullName>
    </alternativeName>
</protein>
<dbReference type="GO" id="GO:0048046">
    <property type="term" value="C:apoplast"/>
    <property type="evidence" value="ECO:0007669"/>
    <property type="project" value="UniProtKB-SubCell"/>
</dbReference>
<evidence type="ECO:0000256" key="3">
    <source>
        <dbReference type="ARBA" id="ARBA00004271"/>
    </source>
</evidence>
<evidence type="ECO:0000256" key="9">
    <source>
        <dbReference type="ARBA" id="ARBA00022737"/>
    </source>
</evidence>
<dbReference type="GO" id="GO:0046274">
    <property type="term" value="P:lignin catabolic process"/>
    <property type="evidence" value="ECO:0007669"/>
    <property type="project" value="UniProtKB-KW"/>
</dbReference>
<evidence type="ECO:0000256" key="7">
    <source>
        <dbReference type="ARBA" id="ARBA00022525"/>
    </source>
</evidence>
<dbReference type="CDD" id="cd13897">
    <property type="entry name" value="CuRO_3_LCC_plant"/>
    <property type="match status" value="1"/>
</dbReference>
<dbReference type="InterPro" id="IPR011706">
    <property type="entry name" value="Cu-oxidase_C"/>
</dbReference>
<comment type="subcellular location">
    <subcellularLocation>
        <location evidence="3 13">Secreted</location>
        <location evidence="3 13">Extracellular space</location>
        <location evidence="3 13">Apoplast</location>
    </subcellularLocation>
</comment>
<evidence type="ECO:0000256" key="6">
    <source>
        <dbReference type="ARBA" id="ARBA00022523"/>
    </source>
</evidence>
<feature type="domain" description="Plastocyanin-like" evidence="15">
    <location>
        <begin position="417"/>
        <end position="555"/>
    </location>
</feature>
<keyword evidence="10 13" id="KW-0560">Oxidoreductase</keyword>
<evidence type="ECO:0000256" key="4">
    <source>
        <dbReference type="ARBA" id="ARBA00010609"/>
    </source>
</evidence>
<feature type="chain" id="PRO_5034512216" description="Laccase" evidence="13">
    <location>
        <begin position="22"/>
        <end position="573"/>
    </location>
</feature>
<organism evidence="17 18">
    <name type="scientific">Phoenix dactylifera</name>
    <name type="common">Date palm</name>
    <dbReference type="NCBI Taxonomy" id="42345"/>
    <lineage>
        <taxon>Eukaryota</taxon>
        <taxon>Viridiplantae</taxon>
        <taxon>Streptophyta</taxon>
        <taxon>Embryophyta</taxon>
        <taxon>Tracheophyta</taxon>
        <taxon>Spermatophyta</taxon>
        <taxon>Magnoliopsida</taxon>
        <taxon>Liliopsida</taxon>
        <taxon>Arecaceae</taxon>
        <taxon>Coryphoideae</taxon>
        <taxon>Phoeniceae</taxon>
        <taxon>Phoenix</taxon>
    </lineage>
</organism>
<dbReference type="InterPro" id="IPR017761">
    <property type="entry name" value="Laccase"/>
</dbReference>
<comment type="catalytic activity">
    <reaction evidence="1 13">
        <text>4 hydroquinone + O2 = 4 benzosemiquinone + 2 H2O</text>
        <dbReference type="Rhea" id="RHEA:11276"/>
        <dbReference type="ChEBI" id="CHEBI:15377"/>
        <dbReference type="ChEBI" id="CHEBI:15379"/>
        <dbReference type="ChEBI" id="CHEBI:17594"/>
        <dbReference type="ChEBI" id="CHEBI:17977"/>
        <dbReference type="EC" id="1.10.3.2"/>
    </reaction>
</comment>
<reference evidence="18" key="2">
    <citation type="submission" date="2025-08" db="UniProtKB">
        <authorList>
            <consortium name="RefSeq"/>
        </authorList>
    </citation>
    <scope>IDENTIFICATION</scope>
    <source>
        <tissue evidence="18">Young leaves</tissue>
    </source>
</reference>
<evidence type="ECO:0000256" key="8">
    <source>
        <dbReference type="ARBA" id="ARBA00022723"/>
    </source>
</evidence>
<evidence type="ECO:0000313" key="17">
    <source>
        <dbReference type="Proteomes" id="UP000228380"/>
    </source>
</evidence>
<dbReference type="GO" id="GO:0052716">
    <property type="term" value="F:hydroquinone:oxygen oxidoreductase activity"/>
    <property type="evidence" value="ECO:0007669"/>
    <property type="project" value="UniProtKB-EC"/>
</dbReference>
<feature type="signal peptide" evidence="13">
    <location>
        <begin position="1"/>
        <end position="21"/>
    </location>
</feature>
<evidence type="ECO:0000259" key="15">
    <source>
        <dbReference type="Pfam" id="PF07731"/>
    </source>
</evidence>
<dbReference type="SUPFAM" id="SSF49503">
    <property type="entry name" value="Cupredoxins"/>
    <property type="match status" value="3"/>
</dbReference>
<dbReference type="Pfam" id="PF00394">
    <property type="entry name" value="Cu-oxidase"/>
    <property type="match status" value="1"/>
</dbReference>
<dbReference type="FunFam" id="2.60.40.420:FF:000062">
    <property type="entry name" value="Laccase"/>
    <property type="match status" value="1"/>
</dbReference>
<dbReference type="InterPro" id="IPR002355">
    <property type="entry name" value="Cu_oxidase_Cu_BS"/>
</dbReference>
<evidence type="ECO:0000256" key="2">
    <source>
        <dbReference type="ARBA" id="ARBA00002075"/>
    </source>
</evidence>
<evidence type="ECO:0000256" key="11">
    <source>
        <dbReference type="ARBA" id="ARBA00023008"/>
    </source>
</evidence>
<evidence type="ECO:0000313" key="18">
    <source>
        <dbReference type="RefSeq" id="XP_008801379.1"/>
    </source>
</evidence>
<dbReference type="InterPro" id="IPR045087">
    <property type="entry name" value="Cu-oxidase_fam"/>
</dbReference>
<comment type="function">
    <text evidence="2 13">Lignin degradation and detoxification of lignin-derived products.</text>
</comment>
<dbReference type="GO" id="GO:0005507">
    <property type="term" value="F:copper ion binding"/>
    <property type="evidence" value="ECO:0007669"/>
    <property type="project" value="InterPro"/>
</dbReference>
<evidence type="ECO:0000256" key="10">
    <source>
        <dbReference type="ARBA" id="ARBA00023002"/>
    </source>
</evidence>
<dbReference type="PANTHER" id="PTHR11709">
    <property type="entry name" value="MULTI-COPPER OXIDASE"/>
    <property type="match status" value="1"/>
</dbReference>
<evidence type="ECO:0000259" key="16">
    <source>
        <dbReference type="Pfam" id="PF07732"/>
    </source>
</evidence>
<gene>
    <name evidence="18" type="primary">LOC103715505</name>
</gene>
<dbReference type="InterPro" id="IPR011707">
    <property type="entry name" value="Cu-oxidase-like_N"/>
</dbReference>
<evidence type="ECO:0000256" key="13">
    <source>
        <dbReference type="RuleBase" id="RU361119"/>
    </source>
</evidence>
<keyword evidence="11 13" id="KW-0186">Copper</keyword>
<dbReference type="RefSeq" id="XP_008801379.1">
    <property type="nucleotide sequence ID" value="XM_008803157.4"/>
</dbReference>
<proteinExistence type="inferred from homology"/>
<evidence type="ECO:0000256" key="1">
    <source>
        <dbReference type="ARBA" id="ARBA00000349"/>
    </source>
</evidence>
<dbReference type="Gene3D" id="2.60.40.420">
    <property type="entry name" value="Cupredoxins - blue copper proteins"/>
    <property type="match status" value="3"/>
</dbReference>
<evidence type="ECO:0000256" key="12">
    <source>
        <dbReference type="ARBA" id="ARBA00023185"/>
    </source>
</evidence>
<dbReference type="InterPro" id="IPR001117">
    <property type="entry name" value="Cu-oxidase_2nd"/>
</dbReference>
<comment type="cofactor">
    <cofactor evidence="13">
        <name>Cu cation</name>
        <dbReference type="ChEBI" id="CHEBI:23378"/>
    </cofactor>
    <text evidence="13">Binds 4 Cu cations per monomer.</text>
</comment>
<dbReference type="AlphaFoldDB" id="A0A8B7CL03"/>
<dbReference type="NCBIfam" id="TIGR03389">
    <property type="entry name" value="laccase"/>
    <property type="match status" value="1"/>
</dbReference>
<dbReference type="PROSITE" id="PS00080">
    <property type="entry name" value="MULTICOPPER_OXIDASE2"/>
    <property type="match status" value="1"/>
</dbReference>
<accession>A0A8B7CL03</accession>
<evidence type="ECO:0000256" key="5">
    <source>
        <dbReference type="ARBA" id="ARBA00012297"/>
    </source>
</evidence>
<sequence>MARSMLILAIALAFIGSMADAAVVEHTFHVGNLTVRRLCRSKVITAVNGRFPGPTLDVHEGDTLVVNVINDSPYDMTIHWHGIFQILSAWADGPNMITQCPIRPGRSYTYKFTITGQEGTLWWHAHASVLRATVYGALVIRPRQGTKAYPFPQPDEEVPILLGEWWNANVVDVANQAFLTGGTPNISDAYTINGKTGDLYPCSKKHTYKLQVEKGKTYLLRIINAALDNQLFFKIAEHGFTVVAVDAGYTKPYKTDVIAIAPGQTVDALMVADAPPAGYYMAALPYISTANPPPPRPAFDNTTTTGIVQYKSASPSLPPVMPAMPSFFDNDAAFRFYSHLTALCRSGDRIVPHHVDERMLVTVGLGLVACRPTQLLCNQSQGALAASMNNVSFQFPTTMSLLEAHFKGAEGIYTADFPDRPPVFFDFTNASVNVVPALQPLSFASQATKVKKLKYNTVVEMVLQGTAILGIESHPMHLHGFDFFVVAQGFGNYDRAAAEKSYNLVDPQVRNTISVPTGGWAVIRFIANNPGVWIMHCHLDAHLSFGLAMAFEVENGPTPESTLPPPPPDFPTC</sequence>
<keyword evidence="8 13" id="KW-0479">Metal-binding</keyword>
<feature type="domain" description="Plastocyanin-like" evidence="14">
    <location>
        <begin position="156"/>
        <end position="312"/>
    </location>
</feature>
<reference evidence="17" key="1">
    <citation type="journal article" date="2019" name="Nat. Commun.">
        <title>Genome-wide association mapping of date palm fruit traits.</title>
        <authorList>
            <person name="Hazzouri K.M."/>
            <person name="Gros-Balthazard M."/>
            <person name="Flowers J.M."/>
            <person name="Copetti D."/>
            <person name="Lemansour A."/>
            <person name="Lebrun M."/>
            <person name="Masmoudi K."/>
            <person name="Ferrand S."/>
            <person name="Dhar M.I."/>
            <person name="Fresquez Z.A."/>
            <person name="Rosas U."/>
            <person name="Zhang J."/>
            <person name="Talag J."/>
            <person name="Lee S."/>
            <person name="Kudrna D."/>
            <person name="Powell R.F."/>
            <person name="Leitch I.J."/>
            <person name="Krueger R.R."/>
            <person name="Wing R.A."/>
            <person name="Amiri K.M.A."/>
            <person name="Purugganan M.D."/>
        </authorList>
    </citation>
    <scope>NUCLEOTIDE SEQUENCE [LARGE SCALE GENOMIC DNA]</scope>
    <source>
        <strain evidence="17">cv. Khalas</strain>
    </source>
</reference>
<dbReference type="Pfam" id="PF07731">
    <property type="entry name" value="Cu-oxidase_2"/>
    <property type="match status" value="1"/>
</dbReference>
<dbReference type="GeneID" id="103715505"/>
<feature type="domain" description="Plastocyanin-like" evidence="16">
    <location>
        <begin position="31"/>
        <end position="144"/>
    </location>
</feature>
<keyword evidence="17" id="KW-1185">Reference proteome</keyword>
<dbReference type="OrthoDB" id="2121828at2759"/>
<keyword evidence="6 13" id="KW-0052">Apoplast</keyword>
<evidence type="ECO:0000259" key="14">
    <source>
        <dbReference type="Pfam" id="PF00394"/>
    </source>
</evidence>
<dbReference type="Proteomes" id="UP000228380">
    <property type="component" value="Chromosome 12"/>
</dbReference>
<dbReference type="PANTHER" id="PTHR11709:SF9">
    <property type="entry name" value="LACCASE-7"/>
    <property type="match status" value="1"/>
</dbReference>
<dbReference type="CDD" id="cd13875">
    <property type="entry name" value="CuRO_2_LCC_plant"/>
    <property type="match status" value="1"/>
</dbReference>
<comment type="similarity">
    <text evidence="4 13">Belongs to the multicopper oxidase family.</text>
</comment>
<keyword evidence="13" id="KW-0732">Signal</keyword>
<name>A0A8B7CL03_PHODC</name>
<dbReference type="CDD" id="cd13849">
    <property type="entry name" value="CuRO_1_LCC_plant"/>
    <property type="match status" value="1"/>
</dbReference>
<keyword evidence="9 13" id="KW-0677">Repeat</keyword>